<evidence type="ECO:0000256" key="4">
    <source>
        <dbReference type="ARBA" id="ARBA00023163"/>
    </source>
</evidence>
<dbReference type="SUPFAM" id="SSF46689">
    <property type="entry name" value="Homeodomain-like"/>
    <property type="match status" value="1"/>
</dbReference>
<keyword evidence="3 5" id="KW-0238">DNA-binding</keyword>
<dbReference type="RefSeq" id="WP_160500072.1">
    <property type="nucleotide sequence ID" value="NZ_WUBI01000004.1"/>
</dbReference>
<sequence>MNFSQQGPKTKRSPGRPKRQEQAGETNLFILKTASELFMEYGYEPISLQQIAKACGVTKASIYYHFENKAQLFTAAVTAMMEKAQSSSQQIMSQQDMPLYDRLVMLAERKLRFPHGDFETILREAADSLSKEQLESIRRSEESIHDVLTVSFTEAIEKGEVRPLHPLLMAHTLASMLMLGNREVAKEFAPSPTELAHDIILMFWNGVGLNPEFRSGGSQMPSDS</sequence>
<accession>A0A7X3IM57</accession>
<evidence type="ECO:0000256" key="3">
    <source>
        <dbReference type="ARBA" id="ARBA00023125"/>
    </source>
</evidence>
<feature type="region of interest" description="Disordered" evidence="6">
    <location>
        <begin position="1"/>
        <end position="25"/>
    </location>
</feature>
<dbReference type="PANTHER" id="PTHR30055:SF175">
    <property type="entry name" value="HTH-TYPE TRANSCRIPTIONAL REPRESSOR KSTR2"/>
    <property type="match status" value="1"/>
</dbReference>
<dbReference type="EMBL" id="WUBI01000004">
    <property type="protein sequence ID" value="MWV46494.1"/>
    <property type="molecule type" value="Genomic_DNA"/>
</dbReference>
<feature type="domain" description="HTH tetR-type" evidence="7">
    <location>
        <begin position="24"/>
        <end position="84"/>
    </location>
</feature>
<dbReference type="PRINTS" id="PR00455">
    <property type="entry name" value="HTHTETR"/>
</dbReference>
<organism evidence="8 9">
    <name type="scientific">Paenibacillus dendrobii</name>
    <dbReference type="NCBI Taxonomy" id="2691084"/>
    <lineage>
        <taxon>Bacteria</taxon>
        <taxon>Bacillati</taxon>
        <taxon>Bacillota</taxon>
        <taxon>Bacilli</taxon>
        <taxon>Bacillales</taxon>
        <taxon>Paenibacillaceae</taxon>
        <taxon>Paenibacillus</taxon>
    </lineage>
</organism>
<reference evidence="8 9" key="1">
    <citation type="submission" date="2019-12" db="EMBL/GenBank/DDBJ databases">
        <title>Paenibacillus sp. nov., an endophytic bacterium isolated from the stem of Dendrobium.</title>
        <authorList>
            <person name="Zhao R."/>
        </authorList>
    </citation>
    <scope>NUCLEOTIDE SEQUENCE [LARGE SCALE GENOMIC DNA]</scope>
    <source>
        <strain evidence="8 9">HJL G12</strain>
    </source>
</reference>
<dbReference type="InterPro" id="IPR001647">
    <property type="entry name" value="HTH_TetR"/>
</dbReference>
<dbReference type="Pfam" id="PF00440">
    <property type="entry name" value="TetR_N"/>
    <property type="match status" value="1"/>
</dbReference>
<dbReference type="PROSITE" id="PS50977">
    <property type="entry name" value="HTH_TETR_2"/>
    <property type="match status" value="1"/>
</dbReference>
<proteinExistence type="predicted"/>
<dbReference type="InterPro" id="IPR023772">
    <property type="entry name" value="DNA-bd_HTH_TetR-type_CS"/>
</dbReference>
<evidence type="ECO:0000259" key="7">
    <source>
        <dbReference type="PROSITE" id="PS50977"/>
    </source>
</evidence>
<comment type="caution">
    <text evidence="8">The sequence shown here is derived from an EMBL/GenBank/DDBJ whole genome shotgun (WGS) entry which is preliminary data.</text>
</comment>
<evidence type="ECO:0000313" key="9">
    <source>
        <dbReference type="Proteomes" id="UP000460318"/>
    </source>
</evidence>
<name>A0A7X3IM57_9BACL</name>
<keyword evidence="2" id="KW-0805">Transcription regulation</keyword>
<dbReference type="Gene3D" id="1.10.10.60">
    <property type="entry name" value="Homeodomain-like"/>
    <property type="match status" value="1"/>
</dbReference>
<evidence type="ECO:0000313" key="8">
    <source>
        <dbReference type="EMBL" id="MWV46494.1"/>
    </source>
</evidence>
<dbReference type="InterPro" id="IPR050109">
    <property type="entry name" value="HTH-type_TetR-like_transc_reg"/>
</dbReference>
<dbReference type="InterPro" id="IPR036271">
    <property type="entry name" value="Tet_transcr_reg_TetR-rel_C_sf"/>
</dbReference>
<dbReference type="AlphaFoldDB" id="A0A7X3IM57"/>
<gene>
    <name evidence="8" type="ORF">GRF59_23085</name>
</gene>
<evidence type="ECO:0000256" key="5">
    <source>
        <dbReference type="PROSITE-ProRule" id="PRU00335"/>
    </source>
</evidence>
<feature type="DNA-binding region" description="H-T-H motif" evidence="5">
    <location>
        <begin position="47"/>
        <end position="66"/>
    </location>
</feature>
<dbReference type="GO" id="GO:0000976">
    <property type="term" value="F:transcription cis-regulatory region binding"/>
    <property type="evidence" value="ECO:0007669"/>
    <property type="project" value="TreeGrafter"/>
</dbReference>
<dbReference type="PANTHER" id="PTHR30055">
    <property type="entry name" value="HTH-TYPE TRANSCRIPTIONAL REGULATOR RUTR"/>
    <property type="match status" value="1"/>
</dbReference>
<evidence type="ECO:0000256" key="2">
    <source>
        <dbReference type="ARBA" id="ARBA00023015"/>
    </source>
</evidence>
<dbReference type="Proteomes" id="UP000460318">
    <property type="component" value="Unassembled WGS sequence"/>
</dbReference>
<keyword evidence="1" id="KW-0678">Repressor</keyword>
<dbReference type="GO" id="GO:0003700">
    <property type="term" value="F:DNA-binding transcription factor activity"/>
    <property type="evidence" value="ECO:0007669"/>
    <property type="project" value="TreeGrafter"/>
</dbReference>
<dbReference type="InterPro" id="IPR009057">
    <property type="entry name" value="Homeodomain-like_sf"/>
</dbReference>
<dbReference type="Gene3D" id="1.10.357.10">
    <property type="entry name" value="Tetracycline Repressor, domain 2"/>
    <property type="match status" value="1"/>
</dbReference>
<protein>
    <submittedName>
        <fullName evidence="8">TetR family transcriptional regulator</fullName>
    </submittedName>
</protein>
<keyword evidence="4" id="KW-0804">Transcription</keyword>
<dbReference type="PROSITE" id="PS01081">
    <property type="entry name" value="HTH_TETR_1"/>
    <property type="match status" value="1"/>
</dbReference>
<keyword evidence="9" id="KW-1185">Reference proteome</keyword>
<dbReference type="SUPFAM" id="SSF48498">
    <property type="entry name" value="Tetracyclin repressor-like, C-terminal domain"/>
    <property type="match status" value="1"/>
</dbReference>
<evidence type="ECO:0000256" key="1">
    <source>
        <dbReference type="ARBA" id="ARBA00022491"/>
    </source>
</evidence>
<evidence type="ECO:0000256" key="6">
    <source>
        <dbReference type="SAM" id="MobiDB-lite"/>
    </source>
</evidence>